<feature type="domain" description="Glycoside hydrolase family 29 N-terminal" evidence="7">
    <location>
        <begin position="31"/>
        <end position="350"/>
    </location>
</feature>
<dbReference type="InterPro" id="IPR017853">
    <property type="entry name" value="GH"/>
</dbReference>
<keyword evidence="4" id="KW-0732">Signal</keyword>
<dbReference type="EMBL" id="SNRY01004416">
    <property type="protein sequence ID" value="KAA6317758.1"/>
    <property type="molecule type" value="Genomic_DNA"/>
</dbReference>
<dbReference type="PANTHER" id="PTHR10030:SF37">
    <property type="entry name" value="ALPHA-L-FUCOSIDASE-RELATED"/>
    <property type="match status" value="1"/>
</dbReference>
<evidence type="ECO:0000256" key="5">
    <source>
        <dbReference type="ARBA" id="ARBA00022801"/>
    </source>
</evidence>
<dbReference type="InterPro" id="IPR016286">
    <property type="entry name" value="FUC_metazoa-typ"/>
</dbReference>
<evidence type="ECO:0000256" key="3">
    <source>
        <dbReference type="ARBA" id="ARBA00012662"/>
    </source>
</evidence>
<evidence type="ECO:0000256" key="4">
    <source>
        <dbReference type="ARBA" id="ARBA00022729"/>
    </source>
</evidence>
<dbReference type="SMART" id="SM00812">
    <property type="entry name" value="Alpha_L_fucos"/>
    <property type="match status" value="1"/>
</dbReference>
<dbReference type="GO" id="GO:0004560">
    <property type="term" value="F:alpha-L-fucosidase activity"/>
    <property type="evidence" value="ECO:0007669"/>
    <property type="project" value="InterPro"/>
</dbReference>
<dbReference type="Pfam" id="PF01120">
    <property type="entry name" value="Alpha_L_fucos"/>
    <property type="match status" value="1"/>
</dbReference>
<proteinExistence type="inferred from homology"/>
<keyword evidence="6" id="KW-0326">Glycosidase</keyword>
<evidence type="ECO:0000256" key="1">
    <source>
        <dbReference type="ARBA" id="ARBA00004071"/>
    </source>
</evidence>
<dbReference type="PIRSF" id="PIRSF001092">
    <property type="entry name" value="Alpha-L-fucosidase"/>
    <property type="match status" value="1"/>
</dbReference>
<dbReference type="EC" id="3.2.1.51" evidence="3"/>
<dbReference type="GO" id="GO:0016139">
    <property type="term" value="P:glycoside catabolic process"/>
    <property type="evidence" value="ECO:0007669"/>
    <property type="project" value="TreeGrafter"/>
</dbReference>
<dbReference type="GO" id="GO:0006004">
    <property type="term" value="P:fucose metabolic process"/>
    <property type="evidence" value="ECO:0007669"/>
    <property type="project" value="InterPro"/>
</dbReference>
<comment type="similarity">
    <text evidence="2">Belongs to the glycosyl hydrolase 29 family.</text>
</comment>
<dbReference type="PANTHER" id="PTHR10030">
    <property type="entry name" value="ALPHA-L-FUCOSIDASE"/>
    <property type="match status" value="1"/>
</dbReference>
<evidence type="ECO:0000256" key="6">
    <source>
        <dbReference type="ARBA" id="ARBA00023295"/>
    </source>
</evidence>
<comment type="caution">
    <text evidence="8">The sequence shown here is derived from an EMBL/GenBank/DDBJ whole genome shotgun (WGS) entry which is preliminary data.</text>
</comment>
<evidence type="ECO:0000259" key="7">
    <source>
        <dbReference type="Pfam" id="PF01120"/>
    </source>
</evidence>
<keyword evidence="5" id="KW-0378">Hydrolase</keyword>
<organism evidence="8">
    <name type="scientific">termite gut metagenome</name>
    <dbReference type="NCBI Taxonomy" id="433724"/>
    <lineage>
        <taxon>unclassified sequences</taxon>
        <taxon>metagenomes</taxon>
        <taxon>organismal metagenomes</taxon>
    </lineage>
</organism>
<dbReference type="InterPro" id="IPR000933">
    <property type="entry name" value="Glyco_hydro_29"/>
</dbReference>
<evidence type="ECO:0000256" key="2">
    <source>
        <dbReference type="ARBA" id="ARBA00007951"/>
    </source>
</evidence>
<evidence type="ECO:0000313" key="8">
    <source>
        <dbReference type="EMBL" id="KAA6317758.1"/>
    </source>
</evidence>
<sequence length="438" mass="50091">MRRKSAFVLFLLFLLISVKSFGQTAIPKADTKWFEEARFGMFVHFGAYSVLGAGEWVMNNRPVSGKDYKNLQNFFNPQEFDAEEWVKIIKDAGMKYITFTSRHHDGFSNWNTQQSDWNIMHTPYGKDLIKQLADACHKEGIKLVFYYSLLDWMRDDYQYETGRTGKKAGRTAKSDWNSYINFMKAQLTELLTNYGPIAGIWFDGHWDQTADNNRTNHETYVDWHYPEIYALIHNLQPNCLVANNHHLPPIEGEDYQVFERDVPGENTAGFSGQEVSPLPLETCQTINGAWGYNITDDNHKSVKELLHLLIRTAGVGANLLLNVGPMPNGKIVPEHTERLLAMGKWLKEYGYTIYETEQGVVKPQPWGACTSKGKTIYIHVLDKEVSSLTLPVPNIKSAQWVNVNSKLAWKKDKKIGDVTFTFDGELDETDSIIEVTVK</sequence>
<protein>
    <recommendedName>
        <fullName evidence="3">alpha-L-fucosidase</fullName>
        <ecNumber evidence="3">3.2.1.51</ecNumber>
    </recommendedName>
</protein>
<name>A0A5J4Q9N1_9ZZZZ</name>
<accession>A0A5J4Q9N1</accession>
<gene>
    <name evidence="8" type="ORF">EZS27_032137</name>
</gene>
<dbReference type="PRINTS" id="PR00741">
    <property type="entry name" value="GLHYDRLASE29"/>
</dbReference>
<comment type="function">
    <text evidence="1">Alpha-L-fucosidase is responsible for hydrolyzing the alpha-1,6-linked fucose joined to the reducing-end N-acetylglucosamine of the carbohydrate moieties of glycoproteins.</text>
</comment>
<dbReference type="GO" id="GO:0005764">
    <property type="term" value="C:lysosome"/>
    <property type="evidence" value="ECO:0007669"/>
    <property type="project" value="TreeGrafter"/>
</dbReference>
<reference evidence="8" key="1">
    <citation type="submission" date="2019-03" db="EMBL/GenBank/DDBJ databases">
        <title>Single cell metagenomics reveals metabolic interactions within the superorganism composed of flagellate Streblomastix strix and complex community of Bacteroidetes bacteria on its surface.</title>
        <authorList>
            <person name="Treitli S.C."/>
            <person name="Kolisko M."/>
            <person name="Husnik F."/>
            <person name="Keeling P."/>
            <person name="Hampl V."/>
        </authorList>
    </citation>
    <scope>NUCLEOTIDE SEQUENCE</scope>
    <source>
        <strain evidence="8">STM</strain>
    </source>
</reference>
<dbReference type="InterPro" id="IPR057739">
    <property type="entry name" value="Glyco_hydro_29_N"/>
</dbReference>
<dbReference type="SUPFAM" id="SSF51445">
    <property type="entry name" value="(Trans)glycosidases"/>
    <property type="match status" value="1"/>
</dbReference>
<dbReference type="Gene3D" id="3.20.20.80">
    <property type="entry name" value="Glycosidases"/>
    <property type="match status" value="1"/>
</dbReference>
<dbReference type="AlphaFoldDB" id="A0A5J4Q9N1"/>